<protein>
    <recommendedName>
        <fullName evidence="4">Electron transfer flavoprotein subunit beta</fullName>
    </recommendedName>
</protein>
<evidence type="ECO:0000256" key="1">
    <source>
        <dbReference type="ARBA" id="ARBA00001974"/>
    </source>
</evidence>
<evidence type="ECO:0000256" key="4">
    <source>
        <dbReference type="ARBA" id="ARBA00016797"/>
    </source>
</evidence>
<dbReference type="KEGG" id="asun:KG104_13445"/>
<keyword evidence="6" id="KW-0249">Electron transport</keyword>
<dbReference type="SUPFAM" id="SSF52402">
    <property type="entry name" value="Adenine nucleotide alpha hydrolases-like"/>
    <property type="match status" value="1"/>
</dbReference>
<accession>A0A975S589</accession>
<comment type="similarity">
    <text evidence="2">Belongs to the ETF beta-subunit/FixA family.</text>
</comment>
<dbReference type="InterPro" id="IPR012255">
    <property type="entry name" value="ETF_b"/>
</dbReference>
<dbReference type="InterPro" id="IPR014729">
    <property type="entry name" value="Rossmann-like_a/b/a_fold"/>
</dbReference>
<dbReference type="EMBL" id="CP076456">
    <property type="protein sequence ID" value="QWQ35471.1"/>
    <property type="molecule type" value="Genomic_DNA"/>
</dbReference>
<evidence type="ECO:0000259" key="8">
    <source>
        <dbReference type="SMART" id="SM00893"/>
    </source>
</evidence>
<name>A0A975S589_9MICC</name>
<evidence type="ECO:0000256" key="3">
    <source>
        <dbReference type="ARBA" id="ARBA00011355"/>
    </source>
</evidence>
<dbReference type="GO" id="GO:0009055">
    <property type="term" value="F:electron transfer activity"/>
    <property type="evidence" value="ECO:0007669"/>
    <property type="project" value="InterPro"/>
</dbReference>
<dbReference type="Gene3D" id="3.40.50.620">
    <property type="entry name" value="HUPs"/>
    <property type="match status" value="1"/>
</dbReference>
<dbReference type="PANTHER" id="PTHR21294:SF8">
    <property type="entry name" value="ELECTRON TRANSFER FLAVOPROTEIN SUBUNIT BETA"/>
    <property type="match status" value="1"/>
</dbReference>
<dbReference type="CDD" id="cd01714">
    <property type="entry name" value="ETF_beta"/>
    <property type="match status" value="1"/>
</dbReference>
<dbReference type="GO" id="GO:0005829">
    <property type="term" value="C:cytosol"/>
    <property type="evidence" value="ECO:0007669"/>
    <property type="project" value="TreeGrafter"/>
</dbReference>
<comment type="function">
    <text evidence="7">The electron transfer flavoprotein serves as a specific electron acceptor for other dehydrogenases. It transfers the electrons to the main respiratory chain via ETF-ubiquinone oxidoreductase (ETF dehydrogenase).</text>
</comment>
<reference evidence="9" key="1">
    <citation type="submission" date="2021-06" db="EMBL/GenBank/DDBJ databases">
        <title>Novel species in genus Arthrobacter.</title>
        <authorList>
            <person name="Zhang G."/>
        </authorList>
    </citation>
    <scope>NUCLEOTIDE SEQUENCE</scope>
    <source>
        <strain evidence="9">Zg-ZUI122</strain>
    </source>
</reference>
<evidence type="ECO:0000256" key="6">
    <source>
        <dbReference type="ARBA" id="ARBA00022982"/>
    </source>
</evidence>
<dbReference type="RefSeq" id="WP_207347977.1">
    <property type="nucleotide sequence ID" value="NZ_CP076456.1"/>
</dbReference>
<dbReference type="AlphaFoldDB" id="A0A975S589"/>
<dbReference type="InterPro" id="IPR014730">
    <property type="entry name" value="ETF_a/b_N"/>
</dbReference>
<evidence type="ECO:0000313" key="9">
    <source>
        <dbReference type="EMBL" id="QWQ35471.1"/>
    </source>
</evidence>
<evidence type="ECO:0000313" key="10">
    <source>
        <dbReference type="Proteomes" id="UP000680588"/>
    </source>
</evidence>
<dbReference type="PIRSF" id="PIRSF000090">
    <property type="entry name" value="Beta-ETF"/>
    <property type="match status" value="1"/>
</dbReference>
<feature type="domain" description="Electron transfer flavoprotein alpha/beta-subunit N-terminal" evidence="8">
    <location>
        <begin position="31"/>
        <end position="235"/>
    </location>
</feature>
<comment type="subunit">
    <text evidence="3">Heterodimer of an alpha and a beta subunit.</text>
</comment>
<organism evidence="9 10">
    <name type="scientific">Arthrobacter sunyaminii</name>
    <dbReference type="NCBI Taxonomy" id="2816859"/>
    <lineage>
        <taxon>Bacteria</taxon>
        <taxon>Bacillati</taxon>
        <taxon>Actinomycetota</taxon>
        <taxon>Actinomycetes</taxon>
        <taxon>Micrococcales</taxon>
        <taxon>Micrococcaceae</taxon>
        <taxon>Arthrobacter</taxon>
    </lineage>
</organism>
<dbReference type="Proteomes" id="UP000680588">
    <property type="component" value="Chromosome"/>
</dbReference>
<gene>
    <name evidence="9" type="ORF">KG104_13445</name>
</gene>
<keyword evidence="5" id="KW-0813">Transport</keyword>
<keyword evidence="10" id="KW-1185">Reference proteome</keyword>
<dbReference type="PANTHER" id="PTHR21294">
    <property type="entry name" value="ELECTRON TRANSFER FLAVOPROTEIN BETA-SUBUNIT"/>
    <property type="match status" value="1"/>
</dbReference>
<proteinExistence type="inferred from homology"/>
<dbReference type="Pfam" id="PF01012">
    <property type="entry name" value="ETF"/>
    <property type="match status" value="1"/>
</dbReference>
<evidence type="ECO:0000256" key="7">
    <source>
        <dbReference type="ARBA" id="ARBA00025649"/>
    </source>
</evidence>
<evidence type="ECO:0000256" key="2">
    <source>
        <dbReference type="ARBA" id="ARBA00007557"/>
    </source>
</evidence>
<sequence>MQESADRPLNIVVLVKHVPDAQFDRHLSGPAHTLDRSESILSELDEYALEAALQLAEARGGQSAGNMVTALTMGPDAAVNAVKKSLQMGAYQGVHVNDAALAGSDAAATSLVLAAAVQHAAGAPGAPAMPDLVLTGMASTDGETSLVPAQLAERLQLAQITFASEIEVRDVDGAPAVRARRDGDSFSETLEAPLPALVSVTDQANEPRYPNFKGIMAAKKKTITVLSLQDLGIEPEQTGLAGSWTSVAASAPRPPRSAGTIITDDGSAGVALVDFLAASKLI</sequence>
<dbReference type="SMART" id="SM00893">
    <property type="entry name" value="ETF"/>
    <property type="match status" value="1"/>
</dbReference>
<comment type="cofactor">
    <cofactor evidence="1">
        <name>FAD</name>
        <dbReference type="ChEBI" id="CHEBI:57692"/>
    </cofactor>
</comment>
<evidence type="ECO:0000256" key="5">
    <source>
        <dbReference type="ARBA" id="ARBA00022448"/>
    </source>
</evidence>
<dbReference type="InterPro" id="IPR033948">
    <property type="entry name" value="ETF_beta_N"/>
</dbReference>